<dbReference type="Gene3D" id="3.40.50.2300">
    <property type="match status" value="2"/>
</dbReference>
<dbReference type="SUPFAM" id="SSF53822">
    <property type="entry name" value="Periplasmic binding protein-like I"/>
    <property type="match status" value="1"/>
</dbReference>
<evidence type="ECO:0000256" key="1">
    <source>
        <dbReference type="ARBA" id="ARBA00004196"/>
    </source>
</evidence>
<dbReference type="Proteomes" id="UP000631576">
    <property type="component" value="Unassembled WGS sequence"/>
</dbReference>
<feature type="domain" description="Periplasmic binding protein" evidence="5">
    <location>
        <begin position="59"/>
        <end position="311"/>
    </location>
</feature>
<evidence type="ECO:0000259" key="5">
    <source>
        <dbReference type="Pfam" id="PF13407"/>
    </source>
</evidence>
<comment type="subcellular location">
    <subcellularLocation>
        <location evidence="1">Cell envelope</location>
    </subcellularLocation>
</comment>
<dbReference type="RefSeq" id="WP_118723878.1">
    <property type="nucleotide sequence ID" value="NZ_JACOPE010000001.1"/>
</dbReference>
<reference evidence="6 7" key="1">
    <citation type="submission" date="2020-08" db="EMBL/GenBank/DDBJ databases">
        <title>Genome public.</title>
        <authorList>
            <person name="Liu C."/>
            <person name="Sun Q."/>
        </authorList>
    </citation>
    <scope>NUCLEOTIDE SEQUENCE [LARGE SCALE GENOMIC DNA]</scope>
    <source>
        <strain evidence="6 7">NSJ-13</strain>
    </source>
</reference>
<dbReference type="InterPro" id="IPR028082">
    <property type="entry name" value="Peripla_BP_I"/>
</dbReference>
<feature type="signal peptide" evidence="4">
    <location>
        <begin position="1"/>
        <end position="20"/>
    </location>
</feature>
<name>A0ABR7G8L7_9FIRM</name>
<dbReference type="InterPro" id="IPR025997">
    <property type="entry name" value="SBP_2_dom"/>
</dbReference>
<proteinExistence type="inferred from homology"/>
<feature type="chain" id="PRO_5045714747" evidence="4">
    <location>
        <begin position="21"/>
        <end position="338"/>
    </location>
</feature>
<comment type="caution">
    <text evidence="6">The sequence shown here is derived from an EMBL/GenBank/DDBJ whole genome shotgun (WGS) entry which is preliminary data.</text>
</comment>
<gene>
    <name evidence="6" type="ORF">H8S40_09430</name>
</gene>
<organism evidence="6 7">
    <name type="scientific">Ruminococcus hominis</name>
    <dbReference type="NCBI Taxonomy" id="2763065"/>
    <lineage>
        <taxon>Bacteria</taxon>
        <taxon>Bacillati</taxon>
        <taxon>Bacillota</taxon>
        <taxon>Clostridia</taxon>
        <taxon>Eubacteriales</taxon>
        <taxon>Oscillospiraceae</taxon>
        <taxon>Ruminococcus</taxon>
    </lineage>
</organism>
<dbReference type="PANTHER" id="PTHR46847:SF1">
    <property type="entry name" value="D-ALLOSE-BINDING PERIPLASMIC PROTEIN-RELATED"/>
    <property type="match status" value="1"/>
</dbReference>
<evidence type="ECO:0000256" key="4">
    <source>
        <dbReference type="SAM" id="SignalP"/>
    </source>
</evidence>
<dbReference type="PROSITE" id="PS51257">
    <property type="entry name" value="PROKAR_LIPOPROTEIN"/>
    <property type="match status" value="1"/>
</dbReference>
<keyword evidence="3 4" id="KW-0732">Signal</keyword>
<evidence type="ECO:0000313" key="6">
    <source>
        <dbReference type="EMBL" id="MBC5683784.1"/>
    </source>
</evidence>
<evidence type="ECO:0000256" key="2">
    <source>
        <dbReference type="ARBA" id="ARBA00007639"/>
    </source>
</evidence>
<dbReference type="EMBL" id="JACOPE010000001">
    <property type="protein sequence ID" value="MBC5683784.1"/>
    <property type="molecule type" value="Genomic_DNA"/>
</dbReference>
<keyword evidence="7" id="KW-1185">Reference proteome</keyword>
<evidence type="ECO:0000256" key="3">
    <source>
        <dbReference type="ARBA" id="ARBA00022729"/>
    </source>
</evidence>
<accession>A0ABR7G8L7</accession>
<dbReference type="Pfam" id="PF13407">
    <property type="entry name" value="Peripla_BP_4"/>
    <property type="match status" value="1"/>
</dbReference>
<sequence>MKKRIFTILMAVMMITLLLAGCKKTAGTPQDNTTKETEEAKAKEAQEEAQEEEEAGLLFGYSCINLDNPYFQALEKAIETSIGEDVRIVSMGAENDAQKQNQQIQEMIDMGVDAVFLSPVDWEQIESALEALKEAGIPVINLDTQVKNSDLTAAFIGSDNKNAGYVCGKDLKEKCPDGGKILIFENKGINSVNERITGFEQAISNAGFEVLNRVDVNGEKKKAYEQMKSFLKQYPEINAVMCGTDEVALGVLQAVNEAGRKDIYIYGADGCPEAKEEIAKEGSAFVGTGAQSPINIGKDAAKTVMAVLEDKDYEEEIREETFIINKDNVELYGTNGWQ</sequence>
<comment type="similarity">
    <text evidence="2">Belongs to the bacterial solute-binding protein 2 family.</text>
</comment>
<protein>
    <submittedName>
        <fullName evidence="6">Substrate-binding domain-containing protein</fullName>
    </submittedName>
</protein>
<dbReference type="PANTHER" id="PTHR46847">
    <property type="entry name" value="D-ALLOSE-BINDING PERIPLASMIC PROTEIN-RELATED"/>
    <property type="match status" value="1"/>
</dbReference>
<evidence type="ECO:0000313" key="7">
    <source>
        <dbReference type="Proteomes" id="UP000631576"/>
    </source>
</evidence>